<comment type="caution">
    <text evidence="1">The sequence shown here is derived from an EMBL/GenBank/DDBJ whole genome shotgun (WGS) entry which is preliminary data.</text>
</comment>
<proteinExistence type="predicted"/>
<dbReference type="AlphaFoldDB" id="A0AAD4X5U4"/>
<keyword evidence="2" id="KW-1185">Reference proteome</keyword>
<reference evidence="1" key="1">
    <citation type="submission" date="2022-04" db="EMBL/GenBank/DDBJ databases">
        <title>A functionally conserved STORR gene fusion in Papaver species that diverged 16.8 million years ago.</title>
        <authorList>
            <person name="Catania T."/>
        </authorList>
    </citation>
    <scope>NUCLEOTIDE SEQUENCE</scope>
    <source>
        <strain evidence="1">S-188037</strain>
    </source>
</reference>
<name>A0AAD4X5U4_9MAGN</name>
<evidence type="ECO:0000313" key="1">
    <source>
        <dbReference type="EMBL" id="KAI3851851.1"/>
    </source>
</evidence>
<organism evidence="1 2">
    <name type="scientific">Papaver atlanticum</name>
    <dbReference type="NCBI Taxonomy" id="357466"/>
    <lineage>
        <taxon>Eukaryota</taxon>
        <taxon>Viridiplantae</taxon>
        <taxon>Streptophyta</taxon>
        <taxon>Embryophyta</taxon>
        <taxon>Tracheophyta</taxon>
        <taxon>Spermatophyta</taxon>
        <taxon>Magnoliopsida</taxon>
        <taxon>Ranunculales</taxon>
        <taxon>Papaveraceae</taxon>
        <taxon>Papaveroideae</taxon>
        <taxon>Papaver</taxon>
    </lineage>
</organism>
<gene>
    <name evidence="1" type="ORF">MKW98_019850</name>
</gene>
<protein>
    <submittedName>
        <fullName evidence="1">Uncharacterized protein</fullName>
    </submittedName>
</protein>
<accession>A0AAD4X5U4</accession>
<dbReference type="Proteomes" id="UP001202328">
    <property type="component" value="Unassembled WGS sequence"/>
</dbReference>
<sequence>MLLSDTINCFCLRVSRFLAHWLLSMPLKGTHSFPTIPFAKLANLAFLPWYYDCSSNSVYGP</sequence>
<evidence type="ECO:0000313" key="2">
    <source>
        <dbReference type="Proteomes" id="UP001202328"/>
    </source>
</evidence>
<dbReference type="EMBL" id="JAJJMB010015809">
    <property type="protein sequence ID" value="KAI3851851.1"/>
    <property type="molecule type" value="Genomic_DNA"/>
</dbReference>